<dbReference type="PANTHER" id="PTHR33993">
    <property type="entry name" value="GLYOXALASE-RELATED"/>
    <property type="match status" value="1"/>
</dbReference>
<dbReference type="Proteomes" id="UP000602124">
    <property type="component" value="Unassembled WGS sequence"/>
</dbReference>
<accession>A0A934MJC8</accession>
<dbReference type="PANTHER" id="PTHR33993:SF14">
    <property type="entry name" value="GB|AAF24581.1"/>
    <property type="match status" value="1"/>
</dbReference>
<evidence type="ECO:0000313" key="2">
    <source>
        <dbReference type="EMBL" id="MBJ3783918.1"/>
    </source>
</evidence>
<dbReference type="SUPFAM" id="SSF54593">
    <property type="entry name" value="Glyoxalase/Bleomycin resistance protein/Dihydroxybiphenyl dioxygenase"/>
    <property type="match status" value="1"/>
</dbReference>
<feature type="domain" description="VOC" evidence="1">
    <location>
        <begin position="3"/>
        <end position="113"/>
    </location>
</feature>
<sequence length="114" mass="11827">MTTLVHVEITAANAAETASFYADVLAVESNTSPFIANYLILTGTNGPVGAVMGNSYQSQATIAWFAVDDIEAALERALAGGGKTFGQISTIPGQGKLSYVSDPNGTVFGLRQPE</sequence>
<evidence type="ECO:0000313" key="3">
    <source>
        <dbReference type="Proteomes" id="UP000602124"/>
    </source>
</evidence>
<protein>
    <recommendedName>
        <fullName evidence="1">VOC domain-containing protein</fullName>
    </recommendedName>
</protein>
<dbReference type="EMBL" id="JAEKMH010000001">
    <property type="protein sequence ID" value="MBJ3783918.1"/>
    <property type="molecule type" value="Genomic_DNA"/>
</dbReference>
<organism evidence="2 3">
    <name type="scientific">Devosia sediminis</name>
    <dbReference type="NCBI Taxonomy" id="2798801"/>
    <lineage>
        <taxon>Bacteria</taxon>
        <taxon>Pseudomonadati</taxon>
        <taxon>Pseudomonadota</taxon>
        <taxon>Alphaproteobacteria</taxon>
        <taxon>Hyphomicrobiales</taxon>
        <taxon>Devosiaceae</taxon>
        <taxon>Devosia</taxon>
    </lineage>
</organism>
<keyword evidence="3" id="KW-1185">Reference proteome</keyword>
<dbReference type="AlphaFoldDB" id="A0A934MJC8"/>
<dbReference type="PROSITE" id="PS51819">
    <property type="entry name" value="VOC"/>
    <property type="match status" value="1"/>
</dbReference>
<dbReference type="InterPro" id="IPR004360">
    <property type="entry name" value="Glyas_Fos-R_dOase_dom"/>
</dbReference>
<name>A0A934MJC8_9HYPH</name>
<reference evidence="2" key="1">
    <citation type="submission" date="2020-12" db="EMBL/GenBank/DDBJ databases">
        <title>Devosia sp. MSA67 isolated from Mo River.</title>
        <authorList>
            <person name="Ma F."/>
            <person name="Zi Z."/>
        </authorList>
    </citation>
    <scope>NUCLEOTIDE SEQUENCE</scope>
    <source>
        <strain evidence="2">MSA67</strain>
    </source>
</reference>
<dbReference type="Gene3D" id="3.10.180.10">
    <property type="entry name" value="2,3-Dihydroxybiphenyl 1,2-Dioxygenase, domain 1"/>
    <property type="match status" value="1"/>
</dbReference>
<evidence type="ECO:0000259" key="1">
    <source>
        <dbReference type="PROSITE" id="PS51819"/>
    </source>
</evidence>
<comment type="caution">
    <text evidence="2">The sequence shown here is derived from an EMBL/GenBank/DDBJ whole genome shotgun (WGS) entry which is preliminary data.</text>
</comment>
<proteinExistence type="predicted"/>
<dbReference type="InterPro" id="IPR029068">
    <property type="entry name" value="Glyas_Bleomycin-R_OHBP_Dase"/>
</dbReference>
<gene>
    <name evidence="2" type="ORF">JEQ47_04215</name>
</gene>
<dbReference type="RefSeq" id="WP_198875130.1">
    <property type="nucleotide sequence ID" value="NZ_JAEKMH010000001.1"/>
</dbReference>
<dbReference type="Pfam" id="PF00903">
    <property type="entry name" value="Glyoxalase"/>
    <property type="match status" value="1"/>
</dbReference>
<dbReference type="InterPro" id="IPR052164">
    <property type="entry name" value="Anthracycline_SecMetBiosynth"/>
</dbReference>
<dbReference type="InterPro" id="IPR037523">
    <property type="entry name" value="VOC_core"/>
</dbReference>